<proteinExistence type="predicted"/>
<accession>A0AC34FL68</accession>
<protein>
    <submittedName>
        <fullName evidence="2">ATP-dependent RNA helicase</fullName>
    </submittedName>
</protein>
<dbReference type="Proteomes" id="UP000887579">
    <property type="component" value="Unplaced"/>
</dbReference>
<evidence type="ECO:0000313" key="2">
    <source>
        <dbReference type="WBParaSite" id="ES5_v2.g18142.t1"/>
    </source>
</evidence>
<name>A0AC34FL68_9BILA</name>
<organism evidence="1 2">
    <name type="scientific">Panagrolaimus sp. ES5</name>
    <dbReference type="NCBI Taxonomy" id="591445"/>
    <lineage>
        <taxon>Eukaryota</taxon>
        <taxon>Metazoa</taxon>
        <taxon>Ecdysozoa</taxon>
        <taxon>Nematoda</taxon>
        <taxon>Chromadorea</taxon>
        <taxon>Rhabditida</taxon>
        <taxon>Tylenchina</taxon>
        <taxon>Panagrolaimomorpha</taxon>
        <taxon>Panagrolaimoidea</taxon>
        <taxon>Panagrolaimidae</taxon>
        <taxon>Panagrolaimus</taxon>
    </lineage>
</organism>
<dbReference type="WBParaSite" id="ES5_v2.g18142.t1">
    <property type="protein sequence ID" value="ES5_v2.g18142.t1"/>
    <property type="gene ID" value="ES5_v2.g18142"/>
</dbReference>
<evidence type="ECO:0000313" key="1">
    <source>
        <dbReference type="Proteomes" id="UP000887579"/>
    </source>
</evidence>
<sequence>MANSGEEKKPRNRKNIVQYRGVDEGKDFDYNADEIHFAFCDNLVILYKDEDGEQVKFEHFVQRSQEPKSGFALFDHQLVDNLTNMNVKSMRPSQIATMQATFFEPPAKEMMGPPDLLCISSTGSGKTIAYLYVMIQKCLDRIKTLPSGTLRTPMVLIFVSSGPLVDNIFQTAAKLTKGTDVKVERIAGRTQFIRCPFFDIGICTAGRFINHFYPDGNYVKLDVTDLKYLVIDEGDEMSTDHDFLKIVKDLKAKANFATFLFSATINCSAHSLTNEQNFYAFGGGKINQVAASIKTFFWPISLMSYSRISGAYNNGTINNNAYKEDELRHPFDALYHFVQQFLFDSTENKKKVIIFVKKMVVANLLALRLSLYGFPAVSVNGNNDPKINEEFLQKFVDGKCRILFATNMLTRGTDIDVEYVVNYDLPIEYDQWVHRCGRTGRNGKTGVAITFVDMNFYGSEYPRTTLQKIALNIDDGRPLPLFMQSFVEEVKRQQQYTASHLNDEDE</sequence>
<reference evidence="2" key="1">
    <citation type="submission" date="2022-11" db="UniProtKB">
        <authorList>
            <consortium name="WormBaseParasite"/>
        </authorList>
    </citation>
    <scope>IDENTIFICATION</scope>
</reference>